<dbReference type="CDD" id="cd00075">
    <property type="entry name" value="HATPase"/>
    <property type="match status" value="1"/>
</dbReference>
<name>A0A0W8G258_9ZZZZ</name>
<dbReference type="InterPro" id="IPR005467">
    <property type="entry name" value="His_kinase_dom"/>
</dbReference>
<dbReference type="PANTHER" id="PTHR43711">
    <property type="entry name" value="TWO-COMPONENT HISTIDINE KINASE"/>
    <property type="match status" value="1"/>
</dbReference>
<proteinExistence type="predicted"/>
<dbReference type="InterPro" id="IPR050736">
    <property type="entry name" value="Sensor_HK_Regulatory"/>
</dbReference>
<dbReference type="EC" id="2.7.13.3" evidence="2"/>
<protein>
    <recommendedName>
        <fullName evidence="2">histidine kinase</fullName>
        <ecNumber evidence="2">2.7.13.3</ecNumber>
    </recommendedName>
</protein>
<sequence>MGFFVSDQGPGVPEADRERIFEKFHQKDRSGDPRDKPRGTGLGLSICKSVAIRYGGRVWVADRPGGGSVFWMWLPPGVVVWEMER</sequence>
<dbReference type="GO" id="GO:0004673">
    <property type="term" value="F:protein histidine kinase activity"/>
    <property type="evidence" value="ECO:0007669"/>
    <property type="project" value="UniProtKB-EC"/>
</dbReference>
<dbReference type="EMBL" id="LNQE01000346">
    <property type="protein sequence ID" value="KUG27248.1"/>
    <property type="molecule type" value="Genomic_DNA"/>
</dbReference>
<dbReference type="AlphaFoldDB" id="A0A0W8G258"/>
<organism evidence="7">
    <name type="scientific">hydrocarbon metagenome</name>
    <dbReference type="NCBI Taxonomy" id="938273"/>
    <lineage>
        <taxon>unclassified sequences</taxon>
        <taxon>metagenomes</taxon>
        <taxon>ecological metagenomes</taxon>
    </lineage>
</organism>
<evidence type="ECO:0000256" key="1">
    <source>
        <dbReference type="ARBA" id="ARBA00000085"/>
    </source>
</evidence>
<evidence type="ECO:0000256" key="2">
    <source>
        <dbReference type="ARBA" id="ARBA00012438"/>
    </source>
</evidence>
<reference evidence="7" key="1">
    <citation type="journal article" date="2015" name="Proc. Natl. Acad. Sci. U.S.A.">
        <title>Networks of energetic and metabolic interactions define dynamics in microbial communities.</title>
        <authorList>
            <person name="Embree M."/>
            <person name="Liu J.K."/>
            <person name="Al-Bassam M.M."/>
            <person name="Zengler K."/>
        </authorList>
    </citation>
    <scope>NUCLEOTIDE SEQUENCE</scope>
</reference>
<dbReference type="InterPro" id="IPR004358">
    <property type="entry name" value="Sig_transdc_His_kin-like_C"/>
</dbReference>
<evidence type="ECO:0000313" key="7">
    <source>
        <dbReference type="EMBL" id="KUG27248.1"/>
    </source>
</evidence>
<dbReference type="Gene3D" id="3.30.565.10">
    <property type="entry name" value="Histidine kinase-like ATPase, C-terminal domain"/>
    <property type="match status" value="1"/>
</dbReference>
<keyword evidence="5" id="KW-0902">Two-component regulatory system</keyword>
<comment type="caution">
    <text evidence="7">The sequence shown here is derived from an EMBL/GenBank/DDBJ whole genome shotgun (WGS) entry which is preliminary data.</text>
</comment>
<dbReference type="InterPro" id="IPR036890">
    <property type="entry name" value="HATPase_C_sf"/>
</dbReference>
<dbReference type="SMART" id="SM00387">
    <property type="entry name" value="HATPase_c"/>
    <property type="match status" value="1"/>
</dbReference>
<gene>
    <name evidence="7" type="ORF">ASZ90_002907</name>
</gene>
<comment type="catalytic activity">
    <reaction evidence="1">
        <text>ATP + protein L-histidine = ADP + protein N-phospho-L-histidine.</text>
        <dbReference type="EC" id="2.7.13.3"/>
    </reaction>
</comment>
<evidence type="ECO:0000256" key="5">
    <source>
        <dbReference type="ARBA" id="ARBA00023012"/>
    </source>
</evidence>
<keyword evidence="3" id="KW-0808">Transferase</keyword>
<evidence type="ECO:0000256" key="3">
    <source>
        <dbReference type="ARBA" id="ARBA00022679"/>
    </source>
</evidence>
<dbReference type="GO" id="GO:0000160">
    <property type="term" value="P:phosphorelay signal transduction system"/>
    <property type="evidence" value="ECO:0007669"/>
    <property type="project" value="UniProtKB-KW"/>
</dbReference>
<dbReference type="InterPro" id="IPR003594">
    <property type="entry name" value="HATPase_dom"/>
</dbReference>
<dbReference type="SUPFAM" id="SSF55874">
    <property type="entry name" value="ATPase domain of HSP90 chaperone/DNA topoisomerase II/histidine kinase"/>
    <property type="match status" value="1"/>
</dbReference>
<dbReference type="Pfam" id="PF02518">
    <property type="entry name" value="HATPase_c"/>
    <property type="match status" value="1"/>
</dbReference>
<evidence type="ECO:0000256" key="4">
    <source>
        <dbReference type="ARBA" id="ARBA00022777"/>
    </source>
</evidence>
<dbReference type="PROSITE" id="PS50109">
    <property type="entry name" value="HIS_KIN"/>
    <property type="match status" value="1"/>
</dbReference>
<feature type="domain" description="Histidine kinase" evidence="6">
    <location>
        <begin position="1"/>
        <end position="78"/>
    </location>
</feature>
<keyword evidence="4" id="KW-0418">Kinase</keyword>
<dbReference type="PANTHER" id="PTHR43711:SF1">
    <property type="entry name" value="HISTIDINE KINASE 1"/>
    <property type="match status" value="1"/>
</dbReference>
<accession>A0A0W8G258</accession>
<dbReference type="PRINTS" id="PR00344">
    <property type="entry name" value="BCTRLSENSOR"/>
</dbReference>
<evidence type="ECO:0000259" key="6">
    <source>
        <dbReference type="PROSITE" id="PS50109"/>
    </source>
</evidence>